<dbReference type="GO" id="GO:0016405">
    <property type="term" value="F:CoA-ligase activity"/>
    <property type="evidence" value="ECO:0007669"/>
    <property type="project" value="UniProtKB-ARBA"/>
</dbReference>
<proteinExistence type="inferred from homology"/>
<dbReference type="InterPro" id="IPR025110">
    <property type="entry name" value="AMP-bd_C"/>
</dbReference>
<evidence type="ECO:0000256" key="1">
    <source>
        <dbReference type="ARBA" id="ARBA00006432"/>
    </source>
</evidence>
<dbReference type="AlphaFoldDB" id="A0A2N4U8J5"/>
<name>A0A2N4U8J5_9BURK</name>
<comment type="similarity">
    <text evidence="1">Belongs to the ATP-dependent AMP-binding enzyme family.</text>
</comment>
<reference evidence="8 9" key="1">
    <citation type="submission" date="2017-10" db="EMBL/GenBank/DDBJ databases">
        <title>Two draft genome sequences of Pusillimonas sp. strains isolated from a nitrate- and radionuclide-contaminated groundwater in Russia.</title>
        <authorList>
            <person name="Grouzdev D.S."/>
            <person name="Tourova T.P."/>
            <person name="Goeva M.A."/>
            <person name="Babich T.L."/>
            <person name="Sokolova D.S."/>
            <person name="Abdullin R."/>
            <person name="Poltaraus A.B."/>
            <person name="Toshchakov S.V."/>
            <person name="Nazina T.N."/>
        </authorList>
    </citation>
    <scope>NUCLEOTIDE SEQUENCE [LARGE SCALE GENOMIC DNA]</scope>
    <source>
        <strain evidence="8 9">JR1/69-3-13</strain>
    </source>
</reference>
<dbReference type="Proteomes" id="UP000234190">
    <property type="component" value="Unassembled WGS sequence"/>
</dbReference>
<evidence type="ECO:0000313" key="9">
    <source>
        <dbReference type="Proteomes" id="UP000234190"/>
    </source>
</evidence>
<evidence type="ECO:0000259" key="7">
    <source>
        <dbReference type="Pfam" id="PF13193"/>
    </source>
</evidence>
<dbReference type="Gene3D" id="3.40.50.12780">
    <property type="entry name" value="N-terminal domain of ligase-like"/>
    <property type="match status" value="1"/>
</dbReference>
<dbReference type="GO" id="GO:0015645">
    <property type="term" value="F:fatty acid ligase activity"/>
    <property type="evidence" value="ECO:0007669"/>
    <property type="project" value="TreeGrafter"/>
</dbReference>
<evidence type="ECO:0000256" key="5">
    <source>
        <dbReference type="SAM" id="MobiDB-lite"/>
    </source>
</evidence>
<evidence type="ECO:0000256" key="4">
    <source>
        <dbReference type="ARBA" id="ARBA00022840"/>
    </source>
</evidence>
<feature type="domain" description="AMP-binding enzyme C-terminal" evidence="7">
    <location>
        <begin position="426"/>
        <end position="502"/>
    </location>
</feature>
<dbReference type="InterPro" id="IPR051087">
    <property type="entry name" value="Mitochondrial_ACSM"/>
</dbReference>
<dbReference type="PANTHER" id="PTHR43605:SF10">
    <property type="entry name" value="ACYL-COA SYNTHETASE MEDIUM CHAIN FAMILY MEMBER 3"/>
    <property type="match status" value="1"/>
</dbReference>
<dbReference type="GO" id="GO:0005524">
    <property type="term" value="F:ATP binding"/>
    <property type="evidence" value="ECO:0007669"/>
    <property type="project" value="UniProtKB-KW"/>
</dbReference>
<feature type="domain" description="AMP-dependent synthetase/ligase" evidence="6">
    <location>
        <begin position="44"/>
        <end position="383"/>
    </location>
</feature>
<dbReference type="Gene3D" id="3.30.300.30">
    <property type="match status" value="1"/>
</dbReference>
<accession>A0A2N4U8J5</accession>
<evidence type="ECO:0000313" key="8">
    <source>
        <dbReference type="EMBL" id="PLC51337.1"/>
    </source>
</evidence>
<organism evidence="8 9">
    <name type="scientific">Pollutimonas subterranea</name>
    <dbReference type="NCBI Taxonomy" id="2045210"/>
    <lineage>
        <taxon>Bacteria</taxon>
        <taxon>Pseudomonadati</taxon>
        <taxon>Pseudomonadota</taxon>
        <taxon>Betaproteobacteria</taxon>
        <taxon>Burkholderiales</taxon>
        <taxon>Alcaligenaceae</taxon>
        <taxon>Pollutimonas</taxon>
    </lineage>
</organism>
<sequence>MNKLTDYTSYADAQHHWSVEKLWDIFDGSREQLNIAHECIDRHATDPERVAIIVVHADGHDEILTYREIAQDSSRFAHYLAEQGIGPGDRVAVMLEPSRAFYTTLFGVMKTGAIAVPLFTLFGPDGIRLRVGDCAPKMLFTNDEKISMVEDTPSLVSVVVNNAFLTDLSRYDERYTVRTGSDDLAIFQYTSGTTREQPDAIKHSHKALVTLMVAALYGTGLRPGDRFFCPSSPAWGHGLWHGTLAPLALGLTIGAFSGRYNASRLLQALSEHKFTNMSAAATHYRMIRNSPDVNTYSYSIKKLSFTGEPIDSATESFIEDLFGASVCSMYGTTEIGVILVSYPGADDFPVKNGSLGKPIPGGVVEVHDADGNVCLPGTVGEMKVLRRGAWIPTKDLGRTDEDGYFYHAGRADDVIISAGWTMSAVEIEDAILKHPDVLEAAAIGVPDELRGQVVKAFVVAKRPGDEQLKQDIQDSVRSQLSQHEYPRQIAFVSELPKTPAGKVHRKKLREQEAGKVQREIEPISQQ</sequence>
<dbReference type="InterPro" id="IPR042099">
    <property type="entry name" value="ANL_N_sf"/>
</dbReference>
<dbReference type="InterPro" id="IPR000873">
    <property type="entry name" value="AMP-dep_synth/lig_dom"/>
</dbReference>
<feature type="region of interest" description="Disordered" evidence="5">
    <location>
        <begin position="500"/>
        <end position="526"/>
    </location>
</feature>
<keyword evidence="3" id="KW-0547">Nucleotide-binding</keyword>
<dbReference type="GO" id="GO:0004321">
    <property type="term" value="F:fatty-acyl-CoA synthase activity"/>
    <property type="evidence" value="ECO:0007669"/>
    <property type="project" value="TreeGrafter"/>
</dbReference>
<dbReference type="EMBL" id="PDNW01000002">
    <property type="protein sequence ID" value="PLC51337.1"/>
    <property type="molecule type" value="Genomic_DNA"/>
</dbReference>
<comment type="caution">
    <text evidence="8">The sequence shown here is derived from an EMBL/GenBank/DDBJ whole genome shotgun (WGS) entry which is preliminary data.</text>
</comment>
<dbReference type="RefSeq" id="WP_102072657.1">
    <property type="nucleotide sequence ID" value="NZ_PDNW01000002.1"/>
</dbReference>
<protein>
    <submittedName>
        <fullName evidence="8">Acetate--CoA ligase</fullName>
    </submittedName>
</protein>
<evidence type="ECO:0000256" key="2">
    <source>
        <dbReference type="ARBA" id="ARBA00022598"/>
    </source>
</evidence>
<dbReference type="SUPFAM" id="SSF56801">
    <property type="entry name" value="Acetyl-CoA synthetase-like"/>
    <property type="match status" value="1"/>
</dbReference>
<dbReference type="GO" id="GO:0006637">
    <property type="term" value="P:acyl-CoA metabolic process"/>
    <property type="evidence" value="ECO:0007669"/>
    <property type="project" value="TreeGrafter"/>
</dbReference>
<dbReference type="OrthoDB" id="9766486at2"/>
<feature type="compositionally biased region" description="Basic and acidic residues" evidence="5">
    <location>
        <begin position="509"/>
        <end position="526"/>
    </location>
</feature>
<dbReference type="Pfam" id="PF13193">
    <property type="entry name" value="AMP-binding_C"/>
    <property type="match status" value="1"/>
</dbReference>
<keyword evidence="4" id="KW-0067">ATP-binding</keyword>
<dbReference type="Pfam" id="PF00501">
    <property type="entry name" value="AMP-binding"/>
    <property type="match status" value="1"/>
</dbReference>
<evidence type="ECO:0000256" key="3">
    <source>
        <dbReference type="ARBA" id="ARBA00022741"/>
    </source>
</evidence>
<keyword evidence="2 8" id="KW-0436">Ligase</keyword>
<gene>
    <name evidence="8" type="ORF">CR159_03710</name>
</gene>
<dbReference type="GO" id="GO:0006633">
    <property type="term" value="P:fatty acid biosynthetic process"/>
    <property type="evidence" value="ECO:0007669"/>
    <property type="project" value="TreeGrafter"/>
</dbReference>
<dbReference type="InterPro" id="IPR045851">
    <property type="entry name" value="AMP-bd_C_sf"/>
</dbReference>
<evidence type="ECO:0000259" key="6">
    <source>
        <dbReference type="Pfam" id="PF00501"/>
    </source>
</evidence>
<dbReference type="PANTHER" id="PTHR43605">
    <property type="entry name" value="ACYL-COENZYME A SYNTHETASE"/>
    <property type="match status" value="1"/>
</dbReference>
<keyword evidence="9" id="KW-1185">Reference proteome</keyword>